<dbReference type="EMBL" id="LGRV01000003">
    <property type="protein sequence ID" value="KOS68642.1"/>
    <property type="molecule type" value="Genomic_DNA"/>
</dbReference>
<name>A0ABR5K126_9BACI</name>
<keyword evidence="2" id="KW-1185">Reference proteome</keyword>
<comment type="caution">
    <text evidence="1">The sequence shown here is derived from an EMBL/GenBank/DDBJ whole genome shotgun (WGS) entry which is preliminary data.</text>
</comment>
<accession>A0ABR5K126</accession>
<gene>
    <name evidence="1" type="ORF">AEA09_08850</name>
</gene>
<reference evidence="2" key="1">
    <citation type="submission" date="2015-07" db="EMBL/GenBank/DDBJ databases">
        <title>Fjat-14205 dsm 2895.</title>
        <authorList>
            <person name="Liu B."/>
            <person name="Wang J."/>
            <person name="Zhu Y."/>
            <person name="Liu G."/>
            <person name="Chen Q."/>
            <person name="Chen Z."/>
            <person name="Lan J."/>
            <person name="Che J."/>
            <person name="Ge C."/>
            <person name="Shi H."/>
            <person name="Pan Z."/>
            <person name="Liu X."/>
        </authorList>
    </citation>
    <scope>NUCLEOTIDE SEQUENCE [LARGE SCALE GENOMIC DNA]</scope>
    <source>
        <strain evidence="2">DSM 25560</strain>
    </source>
</reference>
<dbReference type="Proteomes" id="UP000050668">
    <property type="component" value="Unassembled WGS sequence"/>
</dbReference>
<organism evidence="1 2">
    <name type="scientific">Lysinibacillus contaminans</name>
    <dbReference type="NCBI Taxonomy" id="1293441"/>
    <lineage>
        <taxon>Bacteria</taxon>
        <taxon>Bacillati</taxon>
        <taxon>Bacillota</taxon>
        <taxon>Bacilli</taxon>
        <taxon>Bacillales</taxon>
        <taxon>Bacillaceae</taxon>
        <taxon>Lysinibacillus</taxon>
    </lineage>
</organism>
<sequence>MTIPEGDVEILLSERSMSFDFLPSEWIEKGRISENYIDQILNFDTTNWTPLMTDGTVVTGQGFQATNMKEGELFSFNITDELKERLNLDTNRIQIEVN</sequence>
<evidence type="ECO:0000313" key="1">
    <source>
        <dbReference type="EMBL" id="KOS68642.1"/>
    </source>
</evidence>
<protein>
    <submittedName>
        <fullName evidence="1">Uncharacterized protein</fullName>
    </submittedName>
</protein>
<evidence type="ECO:0000313" key="2">
    <source>
        <dbReference type="Proteomes" id="UP000050668"/>
    </source>
</evidence>
<proteinExistence type="predicted"/>